<dbReference type="HOGENOM" id="CLU_052179_0_0_6"/>
<reference evidence="3 4" key="1">
    <citation type="journal article" date="2008" name="BMC Genomics">
        <title>The genome sequence of the fish pathogen Aliivibrio salmonicida strain LFI1238 shows extensive evidence of gene decay.</title>
        <authorList>
            <person name="Hjerde E."/>
            <person name="Lorentzen M.S."/>
            <person name="Holden M.T."/>
            <person name="Seeger K."/>
            <person name="Paulsen S."/>
            <person name="Bason N."/>
            <person name="Churcher C."/>
            <person name="Harris D."/>
            <person name="Norbertczak H."/>
            <person name="Quail M.A."/>
            <person name="Sanders S."/>
            <person name="Thurston S."/>
            <person name="Parkhill J."/>
            <person name="Willassen N.P."/>
            <person name="Thomson N.R."/>
        </authorList>
    </citation>
    <scope>NUCLEOTIDE SEQUENCE [LARGE SCALE GENOMIC DNA]</scope>
    <source>
        <strain evidence="3 4">LFI1238</strain>
    </source>
</reference>
<dbReference type="InterPro" id="IPR036465">
    <property type="entry name" value="vWFA_dom_sf"/>
</dbReference>
<dbReference type="Gene3D" id="3.40.50.410">
    <property type="entry name" value="von Willebrand factor, type A domain"/>
    <property type="match status" value="1"/>
</dbReference>
<gene>
    <name evidence="3" type="primary">tadG</name>
    <name evidence="3" type="ordered locus">VSAL_II0378</name>
</gene>
<keyword evidence="1" id="KW-0812">Transmembrane</keyword>
<keyword evidence="4" id="KW-1185">Reference proteome</keyword>
<dbReference type="eggNOG" id="COG4961">
    <property type="taxonomic scope" value="Bacteria"/>
</dbReference>
<evidence type="ECO:0000259" key="2">
    <source>
        <dbReference type="PROSITE" id="PS50234"/>
    </source>
</evidence>
<dbReference type="PROSITE" id="PS50234">
    <property type="entry name" value="VWFA"/>
    <property type="match status" value="1"/>
</dbReference>
<dbReference type="InterPro" id="IPR002035">
    <property type="entry name" value="VWF_A"/>
</dbReference>
<dbReference type="SUPFAM" id="SSF53300">
    <property type="entry name" value="vWA-like"/>
    <property type="match status" value="1"/>
</dbReference>
<sequence length="422" mass="46415">MKLRRHQKGHAAILFAMMIPALFGIFTLASDGARAIQTKARIEDAAEVATLAVSAHNDPNQDYGGGGSPSSANQQIVTDYINAYISDVDSINEIKVYKRNCEEIPECKAGLAVGEPRYFEHEVGVTTSQKSWFPGNDAIVGMGDSFSTSGHSLARKYQSEAVDVMFAADFSGSMGDRWTGGNKKYEDLIDIIDSISKELQKFNDLEHNDNDNTMGITAYNEYTYSQYSGSSGGWWGDDCYLSQAESDGFWGGVSISKTIDGLWNEKSKDHCNNSYNSGRFNDIPLTSNFDVVNQDVSRFWPEGGTSSYQALIRGAQLLTYGTNSRRLLIVLSDGMDTDNNLTSSLVNAGMCRDIQQGLESDKTLDNRPIRAQMAVIGFDYEPSENQALKDCVGAENVYKAENSDDILNTILELISEEIGHLK</sequence>
<evidence type="ECO:0000313" key="3">
    <source>
        <dbReference type="EMBL" id="CAQ81132.1"/>
    </source>
</evidence>
<feature type="transmembrane region" description="Helical" evidence="1">
    <location>
        <begin position="12"/>
        <end position="29"/>
    </location>
</feature>
<dbReference type="RefSeq" id="WP_012551729.1">
    <property type="nucleotide sequence ID" value="NC_011313.1"/>
</dbReference>
<protein>
    <submittedName>
        <fullName evidence="3">Membrane associated secretion system protein</fullName>
    </submittedName>
</protein>
<dbReference type="eggNOG" id="COG2304">
    <property type="taxonomic scope" value="Bacteria"/>
</dbReference>
<evidence type="ECO:0000256" key="1">
    <source>
        <dbReference type="SAM" id="Phobius"/>
    </source>
</evidence>
<keyword evidence="1" id="KW-0472">Membrane</keyword>
<dbReference type="AlphaFoldDB" id="B6ER02"/>
<organism evidence="3 4">
    <name type="scientific">Aliivibrio salmonicida (strain LFI1238)</name>
    <name type="common">Vibrio salmonicida (strain LFI1238)</name>
    <dbReference type="NCBI Taxonomy" id="316275"/>
    <lineage>
        <taxon>Bacteria</taxon>
        <taxon>Pseudomonadati</taxon>
        <taxon>Pseudomonadota</taxon>
        <taxon>Gammaproteobacteria</taxon>
        <taxon>Vibrionales</taxon>
        <taxon>Vibrionaceae</taxon>
        <taxon>Aliivibrio</taxon>
    </lineage>
</organism>
<accession>B6ER02</accession>
<name>B6ER02_ALISL</name>
<dbReference type="Proteomes" id="UP000001730">
    <property type="component" value="Chromosome 2"/>
</dbReference>
<dbReference type="KEGG" id="vsa:VSAL_II0378"/>
<proteinExistence type="predicted"/>
<evidence type="ECO:0000313" key="4">
    <source>
        <dbReference type="Proteomes" id="UP000001730"/>
    </source>
</evidence>
<keyword evidence="1" id="KW-1133">Transmembrane helix</keyword>
<feature type="domain" description="VWFA" evidence="2">
    <location>
        <begin position="163"/>
        <end position="414"/>
    </location>
</feature>
<dbReference type="EMBL" id="FM178380">
    <property type="protein sequence ID" value="CAQ81132.1"/>
    <property type="molecule type" value="Genomic_DNA"/>
</dbReference>